<name>G5JES5_CROWT</name>
<dbReference type="EMBL" id="AESD01001084">
    <property type="protein sequence ID" value="EHJ09311.1"/>
    <property type="molecule type" value="Genomic_DNA"/>
</dbReference>
<accession>G5JES5</accession>
<protein>
    <submittedName>
        <fullName evidence="1">Uncharacterized protein</fullName>
    </submittedName>
</protein>
<reference evidence="1 2" key="1">
    <citation type="journal article" date="2011" name="Front. Microbiol.">
        <title>Two Strains of Crocosphaera watsonii with Highly Conserved Genomes are Distinguished by Strain-Specific Features.</title>
        <authorList>
            <person name="Bench S.R."/>
            <person name="Ilikchyan I.N."/>
            <person name="Tripp H.J."/>
            <person name="Zehr J.P."/>
        </authorList>
    </citation>
    <scope>NUCLEOTIDE SEQUENCE [LARGE SCALE GENOMIC DNA]</scope>
    <source>
        <strain evidence="1 2">WH 0003</strain>
    </source>
</reference>
<organism evidence="1 2">
    <name type="scientific">Crocosphaera watsonii WH 0003</name>
    <dbReference type="NCBI Taxonomy" id="423471"/>
    <lineage>
        <taxon>Bacteria</taxon>
        <taxon>Bacillati</taxon>
        <taxon>Cyanobacteriota</taxon>
        <taxon>Cyanophyceae</taxon>
        <taxon>Oscillatoriophycideae</taxon>
        <taxon>Chroococcales</taxon>
        <taxon>Aphanothecaceae</taxon>
        <taxon>Crocosphaera</taxon>
    </lineage>
</organism>
<dbReference type="Proteomes" id="UP000003477">
    <property type="component" value="Unassembled WGS sequence"/>
</dbReference>
<comment type="caution">
    <text evidence="1">The sequence shown here is derived from an EMBL/GenBank/DDBJ whole genome shotgun (WGS) entry which is preliminary data.</text>
</comment>
<evidence type="ECO:0000313" key="2">
    <source>
        <dbReference type="Proteomes" id="UP000003477"/>
    </source>
</evidence>
<proteinExistence type="predicted"/>
<dbReference type="AlphaFoldDB" id="G5JES5"/>
<sequence length="41" mass="4958">MLIEKSFLYQRKAQKISKNNQLKSLFELLLKCQLNTHKNHQ</sequence>
<gene>
    <name evidence="1" type="ORF">CWATWH0003_B262</name>
</gene>
<evidence type="ECO:0000313" key="1">
    <source>
        <dbReference type="EMBL" id="EHJ09311.1"/>
    </source>
</evidence>